<organism evidence="2 3">
    <name type="scientific">Kibdelosporangium aridum</name>
    <dbReference type="NCBI Taxonomy" id="2030"/>
    <lineage>
        <taxon>Bacteria</taxon>
        <taxon>Bacillati</taxon>
        <taxon>Actinomycetota</taxon>
        <taxon>Actinomycetes</taxon>
        <taxon>Pseudonocardiales</taxon>
        <taxon>Pseudonocardiaceae</taxon>
        <taxon>Kibdelosporangium</taxon>
    </lineage>
</organism>
<dbReference type="RefSeq" id="WP_033394018.1">
    <property type="nucleotide sequence ID" value="NZ_FWXV01000001.1"/>
</dbReference>
<protein>
    <recommendedName>
        <fullName evidence="4">Peptidase inhibitor family I36</fullName>
    </recommendedName>
</protein>
<keyword evidence="1" id="KW-0732">Signal</keyword>
<dbReference type="Proteomes" id="UP000192674">
    <property type="component" value="Unassembled WGS sequence"/>
</dbReference>
<dbReference type="EMBL" id="FWXV01000001">
    <property type="protein sequence ID" value="SMC70405.1"/>
    <property type="molecule type" value="Genomic_DNA"/>
</dbReference>
<evidence type="ECO:0000313" key="2">
    <source>
        <dbReference type="EMBL" id="SMC70405.1"/>
    </source>
</evidence>
<dbReference type="OrthoDB" id="4337668at2"/>
<reference evidence="2 3" key="1">
    <citation type="submission" date="2017-04" db="EMBL/GenBank/DDBJ databases">
        <authorList>
            <person name="Afonso C.L."/>
            <person name="Miller P.J."/>
            <person name="Scott M.A."/>
            <person name="Spackman E."/>
            <person name="Goraichik I."/>
            <person name="Dimitrov K.M."/>
            <person name="Suarez D.L."/>
            <person name="Swayne D.E."/>
        </authorList>
    </citation>
    <scope>NUCLEOTIDE SEQUENCE [LARGE SCALE GENOMIC DNA]</scope>
    <source>
        <strain evidence="2 3">DSM 43828</strain>
    </source>
</reference>
<name>A0A1W2BBR2_KIBAR</name>
<evidence type="ECO:0000256" key="1">
    <source>
        <dbReference type="SAM" id="SignalP"/>
    </source>
</evidence>
<feature type="chain" id="PRO_5010697898" description="Peptidase inhibitor family I36" evidence="1">
    <location>
        <begin position="31"/>
        <end position="148"/>
    </location>
</feature>
<evidence type="ECO:0008006" key="4">
    <source>
        <dbReference type="Google" id="ProtNLM"/>
    </source>
</evidence>
<feature type="signal peptide" evidence="1">
    <location>
        <begin position="1"/>
        <end position="30"/>
    </location>
</feature>
<sequence>MRIKAAFLAATAVAGLTTVGLATTATTAAAAPCTLNNACLWSNPGFGGYRFNNFYSQPNWGAVNYDGTTVRMWRGDGVATNVSALDNWDSDSRIAVYYNSGYRGPCFTVANFGSASDFRRVRLTDGSNANERMNSHHFNRTCGTVYNF</sequence>
<evidence type="ECO:0000313" key="3">
    <source>
        <dbReference type="Proteomes" id="UP000192674"/>
    </source>
</evidence>
<accession>A0A1W2BBR2</accession>
<dbReference type="AlphaFoldDB" id="A0A1W2BBR2"/>
<gene>
    <name evidence="2" type="ORF">SAMN05661093_01557</name>
</gene>
<keyword evidence="3" id="KW-1185">Reference proteome</keyword>
<proteinExistence type="predicted"/>